<dbReference type="EMBL" id="JASFZW010000001">
    <property type="protein sequence ID" value="KAK2080260.1"/>
    <property type="molecule type" value="Genomic_DNA"/>
</dbReference>
<evidence type="ECO:0000313" key="2">
    <source>
        <dbReference type="EMBL" id="KAK2080260.1"/>
    </source>
</evidence>
<keyword evidence="3" id="KW-1185">Reference proteome</keyword>
<dbReference type="Proteomes" id="UP001255856">
    <property type="component" value="Unassembled WGS sequence"/>
</dbReference>
<keyword evidence="1" id="KW-1133">Transmembrane helix</keyword>
<gene>
    <name evidence="2" type="ORF">QBZ16_000113</name>
</gene>
<organism evidence="2 3">
    <name type="scientific">Prototheca wickerhamii</name>
    <dbReference type="NCBI Taxonomy" id="3111"/>
    <lineage>
        <taxon>Eukaryota</taxon>
        <taxon>Viridiplantae</taxon>
        <taxon>Chlorophyta</taxon>
        <taxon>core chlorophytes</taxon>
        <taxon>Trebouxiophyceae</taxon>
        <taxon>Chlorellales</taxon>
        <taxon>Chlorellaceae</taxon>
        <taxon>Prototheca</taxon>
    </lineage>
</organism>
<feature type="transmembrane region" description="Helical" evidence="1">
    <location>
        <begin position="153"/>
        <end position="173"/>
    </location>
</feature>
<evidence type="ECO:0000256" key="1">
    <source>
        <dbReference type="SAM" id="Phobius"/>
    </source>
</evidence>
<keyword evidence="1" id="KW-0812">Transmembrane</keyword>
<feature type="transmembrane region" description="Helical" evidence="1">
    <location>
        <begin position="42"/>
        <end position="64"/>
    </location>
</feature>
<dbReference type="PANTHER" id="PTHR36784:SF1">
    <property type="entry name" value="HISTONE-LYSINE N-METHYLTRANSFERASE"/>
    <property type="match status" value="1"/>
</dbReference>
<dbReference type="AlphaFoldDB" id="A0AAD9IMQ1"/>
<reference evidence="2" key="1">
    <citation type="submission" date="2021-01" db="EMBL/GenBank/DDBJ databases">
        <authorList>
            <person name="Eckstrom K.M.E."/>
        </authorList>
    </citation>
    <scope>NUCLEOTIDE SEQUENCE</scope>
    <source>
        <strain evidence="2">UVCC 0001</strain>
    </source>
</reference>
<keyword evidence="1" id="KW-0472">Membrane</keyword>
<protein>
    <submittedName>
        <fullName evidence="2">Uncharacterized protein</fullName>
    </submittedName>
</protein>
<feature type="transmembrane region" description="Helical" evidence="1">
    <location>
        <begin position="116"/>
        <end position="133"/>
    </location>
</feature>
<name>A0AAD9IMQ1_PROWI</name>
<comment type="caution">
    <text evidence="2">The sequence shown here is derived from an EMBL/GenBank/DDBJ whole genome shotgun (WGS) entry which is preliminary data.</text>
</comment>
<evidence type="ECO:0000313" key="3">
    <source>
        <dbReference type="Proteomes" id="UP001255856"/>
    </source>
</evidence>
<accession>A0AAD9IMQ1</accession>
<proteinExistence type="predicted"/>
<feature type="transmembrane region" description="Helical" evidence="1">
    <location>
        <begin position="84"/>
        <end position="104"/>
    </location>
</feature>
<dbReference type="PANTHER" id="PTHR36784">
    <property type="entry name" value="HISTONE-LYSINE N-METHYLTRANSFERASE"/>
    <property type="match status" value="1"/>
</dbReference>
<sequence>MAELRRRVPESNEVPLLDDTQQNAVLDEFRRQARAARRQTQLIIGPLGTALCLAYFYFAIQALLDPWSVRHHAELIDVLRPVAIAAGEAISGVAMAGSLAAVIANCRLRPALGRSILQSSVLTTILVSLFWSMALAKMLRLHSYELDGAWRVFWLPLAPAVWSLICVSLINTIQCVQADLRRLRAARYRLHSA</sequence>